<evidence type="ECO:0000313" key="3">
    <source>
        <dbReference type="EMBL" id="MDQ0325061.1"/>
    </source>
</evidence>
<protein>
    <submittedName>
        <fullName evidence="3">Uncharacterized protein</fullName>
    </submittedName>
</protein>
<name>A0ABU0C3I5_9BRAD</name>
<evidence type="ECO:0000256" key="1">
    <source>
        <dbReference type="SAM" id="Coils"/>
    </source>
</evidence>
<dbReference type="RefSeq" id="WP_307153291.1">
    <property type="nucleotide sequence ID" value="NZ_JAUSUK010000001.1"/>
</dbReference>
<proteinExistence type="predicted"/>
<comment type="caution">
    <text evidence="3">The sequence shown here is derived from an EMBL/GenBank/DDBJ whole genome shotgun (WGS) entry which is preliminary data.</text>
</comment>
<gene>
    <name evidence="3" type="ORF">J2R99_000910</name>
</gene>
<dbReference type="EMBL" id="JAUSUK010000001">
    <property type="protein sequence ID" value="MDQ0325061.1"/>
    <property type="molecule type" value="Genomic_DNA"/>
</dbReference>
<sequence>MRSLSLAVVFLMGAGLSLSALAPGIAAEPPRAANGVADRSTAERYVFVPIEKGALRLDTKTGEVSRCESMGEGAVCRLVADERLAYQEEIEALSQRLDRLETKLEKLTIAPLSPSTPNRDDERMTTEEQEKLNRFFDLTDQVMRRFFGMVEDLKRDFNDDRL</sequence>
<accession>A0ABU0C3I5</accession>
<keyword evidence="2" id="KW-0732">Signal</keyword>
<keyword evidence="4" id="KW-1185">Reference proteome</keyword>
<dbReference type="Proteomes" id="UP001230253">
    <property type="component" value="Unassembled WGS sequence"/>
</dbReference>
<feature type="coiled-coil region" evidence="1">
    <location>
        <begin position="83"/>
        <end position="110"/>
    </location>
</feature>
<organism evidence="3 4">
    <name type="scientific">Rhodopseudomonas julia</name>
    <dbReference type="NCBI Taxonomy" id="200617"/>
    <lineage>
        <taxon>Bacteria</taxon>
        <taxon>Pseudomonadati</taxon>
        <taxon>Pseudomonadota</taxon>
        <taxon>Alphaproteobacteria</taxon>
        <taxon>Hyphomicrobiales</taxon>
        <taxon>Nitrobacteraceae</taxon>
        <taxon>Rhodopseudomonas</taxon>
    </lineage>
</organism>
<evidence type="ECO:0000256" key="2">
    <source>
        <dbReference type="SAM" id="SignalP"/>
    </source>
</evidence>
<reference evidence="3 4" key="1">
    <citation type="submission" date="2023-07" db="EMBL/GenBank/DDBJ databases">
        <title>Genomic Encyclopedia of Type Strains, Phase IV (KMG-IV): sequencing the most valuable type-strain genomes for metagenomic binning, comparative biology and taxonomic classification.</title>
        <authorList>
            <person name="Goeker M."/>
        </authorList>
    </citation>
    <scope>NUCLEOTIDE SEQUENCE [LARGE SCALE GENOMIC DNA]</scope>
    <source>
        <strain evidence="3 4">DSM 11549</strain>
    </source>
</reference>
<feature type="chain" id="PRO_5045723910" evidence="2">
    <location>
        <begin position="23"/>
        <end position="162"/>
    </location>
</feature>
<keyword evidence="1" id="KW-0175">Coiled coil</keyword>
<feature type="signal peptide" evidence="2">
    <location>
        <begin position="1"/>
        <end position="22"/>
    </location>
</feature>
<evidence type="ECO:0000313" key="4">
    <source>
        <dbReference type="Proteomes" id="UP001230253"/>
    </source>
</evidence>